<protein>
    <recommendedName>
        <fullName evidence="2">Ubiquitin-like domain-containing protein</fullName>
    </recommendedName>
</protein>
<evidence type="ECO:0000256" key="1">
    <source>
        <dbReference type="SAM" id="SignalP"/>
    </source>
</evidence>
<dbReference type="InterPro" id="IPR000626">
    <property type="entry name" value="Ubiquitin-like_dom"/>
</dbReference>
<feature type="domain" description="Ubiquitin-like" evidence="2">
    <location>
        <begin position="143"/>
        <end position="202"/>
    </location>
</feature>
<organism evidence="3 4">
    <name type="scientific">Anabas testudineus</name>
    <name type="common">Climbing perch</name>
    <name type="synonym">Anthias testudineus</name>
    <dbReference type="NCBI Taxonomy" id="64144"/>
    <lineage>
        <taxon>Eukaryota</taxon>
        <taxon>Metazoa</taxon>
        <taxon>Chordata</taxon>
        <taxon>Craniata</taxon>
        <taxon>Vertebrata</taxon>
        <taxon>Euteleostomi</taxon>
        <taxon>Actinopterygii</taxon>
        <taxon>Neopterygii</taxon>
        <taxon>Teleostei</taxon>
        <taxon>Neoteleostei</taxon>
        <taxon>Acanthomorphata</taxon>
        <taxon>Anabantaria</taxon>
        <taxon>Anabantiformes</taxon>
        <taxon>Anabantoidei</taxon>
        <taxon>Anabantidae</taxon>
        <taxon>Anabas</taxon>
    </lineage>
</organism>
<proteinExistence type="predicted"/>
<dbReference type="Pfam" id="PF00240">
    <property type="entry name" value="ubiquitin"/>
    <property type="match status" value="1"/>
</dbReference>
<dbReference type="AlphaFoldDB" id="A0A3Q1H1B1"/>
<dbReference type="Gene3D" id="3.10.20.90">
    <property type="entry name" value="Phosphatidylinositol 3-kinase Catalytic Subunit, Chain A, domain 1"/>
    <property type="match status" value="1"/>
</dbReference>
<dbReference type="Proteomes" id="UP000265040">
    <property type="component" value="Chromosome 18"/>
</dbReference>
<sequence length="205" mass="23560">INKLVSCFLWLFSPRDVTHGFEVTVFCSSQTSHALFKVLHLFSCQHCQPAHLLIRPHLFTLLQGVLLQGRTLKFVLTLKFRKEKSGFRISDYLYKSCSSKSSSHISYRRRNSRMGKIYQVMVHGLRGEKMIVELCNTEEQMKSMTVKQLKERIAQRLPDTTGEESLRLIFTDKMLDGDDSLLSSYGIQHMSVIQMVVRVPGGLTM</sequence>
<dbReference type="SUPFAM" id="SSF54236">
    <property type="entry name" value="Ubiquitin-like"/>
    <property type="match status" value="1"/>
</dbReference>
<feature type="signal peptide" evidence="1">
    <location>
        <begin position="1"/>
        <end position="20"/>
    </location>
</feature>
<evidence type="ECO:0000259" key="2">
    <source>
        <dbReference type="PROSITE" id="PS50053"/>
    </source>
</evidence>
<reference evidence="3" key="3">
    <citation type="submission" date="2025-09" db="UniProtKB">
        <authorList>
            <consortium name="Ensembl"/>
        </authorList>
    </citation>
    <scope>IDENTIFICATION</scope>
</reference>
<dbReference type="OrthoDB" id="428577at2759"/>
<feature type="chain" id="PRO_5018746135" description="Ubiquitin-like domain-containing protein" evidence="1">
    <location>
        <begin position="21"/>
        <end position="205"/>
    </location>
</feature>
<dbReference type="CDD" id="cd17039">
    <property type="entry name" value="Ubl_ubiquitin_like"/>
    <property type="match status" value="1"/>
</dbReference>
<dbReference type="SMART" id="SM00213">
    <property type="entry name" value="UBQ"/>
    <property type="match status" value="1"/>
</dbReference>
<reference evidence="3" key="2">
    <citation type="submission" date="2025-08" db="UniProtKB">
        <authorList>
            <consortium name="Ensembl"/>
        </authorList>
    </citation>
    <scope>IDENTIFICATION</scope>
</reference>
<keyword evidence="1" id="KW-0732">Signal</keyword>
<reference evidence="3" key="1">
    <citation type="submission" date="2021-04" db="EMBL/GenBank/DDBJ databases">
        <authorList>
            <consortium name="Wellcome Sanger Institute Data Sharing"/>
        </authorList>
    </citation>
    <scope>NUCLEOTIDE SEQUENCE [LARGE SCALE GENOMIC DNA]</scope>
</reference>
<dbReference type="GeneTree" id="ENSGT00940000176975"/>
<dbReference type="STRING" id="64144.ENSATEP00000001982"/>
<dbReference type="InParanoid" id="A0A3Q1H1B1"/>
<dbReference type="PROSITE" id="PS50053">
    <property type="entry name" value="UBIQUITIN_2"/>
    <property type="match status" value="1"/>
</dbReference>
<keyword evidence="4" id="KW-1185">Reference proteome</keyword>
<accession>A0A3Q1H1B1</accession>
<name>A0A3Q1H1B1_ANATE</name>
<dbReference type="InterPro" id="IPR029071">
    <property type="entry name" value="Ubiquitin-like_domsf"/>
</dbReference>
<dbReference type="Ensembl" id="ENSATET00000002005.3">
    <property type="protein sequence ID" value="ENSATEP00000001982.1"/>
    <property type="gene ID" value="ENSATEG00000001406.3"/>
</dbReference>
<evidence type="ECO:0000313" key="4">
    <source>
        <dbReference type="Proteomes" id="UP000265040"/>
    </source>
</evidence>
<gene>
    <name evidence="3" type="primary">OARD1</name>
</gene>
<evidence type="ECO:0000313" key="3">
    <source>
        <dbReference type="Ensembl" id="ENSATEP00000001982.1"/>
    </source>
</evidence>